<keyword evidence="1" id="KW-0560">Oxidoreductase</keyword>
<organism evidence="3 4">
    <name type="scientific">Savagea serpentis</name>
    <dbReference type="NCBI Taxonomy" id="2785297"/>
    <lineage>
        <taxon>Bacteria</taxon>
        <taxon>Bacillati</taxon>
        <taxon>Bacillota</taxon>
        <taxon>Bacilli</taxon>
        <taxon>Bacillales</taxon>
        <taxon>Caryophanaceae</taxon>
        <taxon>Savagea</taxon>
    </lineage>
</organism>
<gene>
    <name evidence="3" type="ORF">IRY55_06550</name>
</gene>
<dbReference type="RefSeq" id="WP_194562504.1">
    <property type="nucleotide sequence ID" value="NZ_JADKPV010000002.1"/>
</dbReference>
<dbReference type="EMBL" id="JADKPV010000002">
    <property type="protein sequence ID" value="MBF4501020.1"/>
    <property type="molecule type" value="Genomic_DNA"/>
</dbReference>
<dbReference type="InterPro" id="IPR051691">
    <property type="entry name" value="Metab_Enz_Cyan_OpOx_G3PDH"/>
</dbReference>
<dbReference type="PANTHER" id="PTHR42949">
    <property type="entry name" value="ANAEROBIC GLYCEROL-3-PHOSPHATE DEHYDROGENASE SUBUNIT B"/>
    <property type="match status" value="1"/>
</dbReference>
<evidence type="ECO:0000259" key="2">
    <source>
        <dbReference type="Pfam" id="PF07992"/>
    </source>
</evidence>
<dbReference type="PANTHER" id="PTHR42949:SF3">
    <property type="entry name" value="ANAEROBIC GLYCEROL-3-PHOSPHATE DEHYDROGENASE SUBUNIT B"/>
    <property type="match status" value="1"/>
</dbReference>
<protein>
    <submittedName>
        <fullName evidence="3">FAD-dependent oxidoreductase</fullName>
    </submittedName>
</protein>
<evidence type="ECO:0000313" key="4">
    <source>
        <dbReference type="Proteomes" id="UP000622653"/>
    </source>
</evidence>
<keyword evidence="4" id="KW-1185">Reference proteome</keyword>
<reference evidence="3" key="1">
    <citation type="submission" date="2020-11" db="EMBL/GenBank/DDBJ databases">
        <title>Multidrug resistant novel bacterium Savagea serpentis sp. nov., isolated from the scats of a vine snake (Ahaetulla nasuta).</title>
        <authorList>
            <person name="Venkata Ramana V."/>
            <person name="Vikas Patil S."/>
            <person name="Yogita Lugani V."/>
        </authorList>
    </citation>
    <scope>NUCLEOTIDE SEQUENCE</scope>
    <source>
        <strain evidence="3">SN6</strain>
    </source>
</reference>
<dbReference type="Gene3D" id="3.50.50.60">
    <property type="entry name" value="FAD/NAD(P)-binding domain"/>
    <property type="match status" value="3"/>
</dbReference>
<dbReference type="PRINTS" id="PR00368">
    <property type="entry name" value="FADPNR"/>
</dbReference>
<dbReference type="Pfam" id="PF07992">
    <property type="entry name" value="Pyr_redox_2"/>
    <property type="match status" value="1"/>
</dbReference>
<name>A0A8J7GJH1_9BACL</name>
<dbReference type="Proteomes" id="UP000622653">
    <property type="component" value="Unassembled WGS sequence"/>
</dbReference>
<dbReference type="PRINTS" id="PR00469">
    <property type="entry name" value="PNDRDTASEII"/>
</dbReference>
<dbReference type="GO" id="GO:0016491">
    <property type="term" value="F:oxidoreductase activity"/>
    <property type="evidence" value="ECO:0007669"/>
    <property type="project" value="UniProtKB-KW"/>
</dbReference>
<dbReference type="InterPro" id="IPR023753">
    <property type="entry name" value="FAD/NAD-binding_dom"/>
</dbReference>
<proteinExistence type="predicted"/>
<dbReference type="AlphaFoldDB" id="A0A8J7GJH1"/>
<dbReference type="SUPFAM" id="SSF51905">
    <property type="entry name" value="FAD/NAD(P)-binding domain"/>
    <property type="match status" value="1"/>
</dbReference>
<feature type="domain" description="FAD/NAD(P)-binding" evidence="2">
    <location>
        <begin position="5"/>
        <end position="347"/>
    </location>
</feature>
<dbReference type="InterPro" id="IPR036188">
    <property type="entry name" value="FAD/NAD-bd_sf"/>
</dbReference>
<comment type="caution">
    <text evidence="3">The sequence shown here is derived from an EMBL/GenBank/DDBJ whole genome shotgun (WGS) entry which is preliminary data.</text>
</comment>
<evidence type="ECO:0000256" key="1">
    <source>
        <dbReference type="ARBA" id="ARBA00023002"/>
    </source>
</evidence>
<evidence type="ECO:0000313" key="3">
    <source>
        <dbReference type="EMBL" id="MBF4501020.1"/>
    </source>
</evidence>
<sequence length="405" mass="44628">MTTHYDVLIIGAGPAGLSAAIEMKSLAPHLNIGIIDEYLLAGGRLLGQLYEESKGQWWNGFRKSEELRQQIQQLNIDLFLEVSVYDLIIKDESVTFFTERGRMTSKYALIATGASEVPTPIEGWTLPGVMSVGAAQVMTNVHRVKPGKQGVIIGVNMLSSAIAMELALAEVNVKAMALPLYSIENEQHAIPKVIFKQVMAAAHMAPSLLAKLGSKILFTDHLKDFAIQFYPKKGIKMWGIPIYMRSAIKRIEGEGKVERVIMVDITTDGKEIPSTERAIPADFVCLSGGLTPLAELVSLAGVPFYAIEALGGHVPLHNEQMETPIPQIFVAGNVTGIEGAKVAMAQGRVAAQSILLRFNQSSKKQLQQRIAQVHEERRHAAIQFHPLLEQGREELYEKWKLEQSQ</sequence>
<accession>A0A8J7GJH1</accession>